<accession>A0A225DFS9</accession>
<dbReference type="EMBL" id="NIDE01000008">
    <property type="protein sequence ID" value="OWK40400.1"/>
    <property type="molecule type" value="Genomic_DNA"/>
</dbReference>
<protein>
    <submittedName>
        <fullName evidence="1">Uncharacterized protein</fullName>
    </submittedName>
</protein>
<keyword evidence="2" id="KW-1185">Reference proteome</keyword>
<evidence type="ECO:0000313" key="2">
    <source>
        <dbReference type="Proteomes" id="UP000214646"/>
    </source>
</evidence>
<dbReference type="AlphaFoldDB" id="A0A225DFS9"/>
<evidence type="ECO:0000313" key="1">
    <source>
        <dbReference type="EMBL" id="OWK40400.1"/>
    </source>
</evidence>
<dbReference type="Proteomes" id="UP000214646">
    <property type="component" value="Unassembled WGS sequence"/>
</dbReference>
<proteinExistence type="predicted"/>
<gene>
    <name evidence="1" type="ORF">FRUB_05319</name>
</gene>
<sequence length="55" mass="6405">MDDMSLGGMEYPNLFKFRGIPDKIRRESARQERVPVTQIVGREVGWHGLLREAVY</sequence>
<comment type="caution">
    <text evidence="1">The sequence shown here is derived from an EMBL/GenBank/DDBJ whole genome shotgun (WGS) entry which is preliminary data.</text>
</comment>
<reference evidence="2" key="1">
    <citation type="submission" date="2017-06" db="EMBL/GenBank/DDBJ databases">
        <title>Genome analysis of Fimbriiglobus ruber SP5, the first member of the order Planctomycetales with confirmed chitinolytic capability.</title>
        <authorList>
            <person name="Ravin N.V."/>
            <person name="Rakitin A.L."/>
            <person name="Ivanova A.A."/>
            <person name="Beletsky A.V."/>
            <person name="Kulichevskaya I.S."/>
            <person name="Mardanov A.V."/>
            <person name="Dedysh S.N."/>
        </authorList>
    </citation>
    <scope>NUCLEOTIDE SEQUENCE [LARGE SCALE GENOMIC DNA]</scope>
    <source>
        <strain evidence="2">SP5</strain>
    </source>
</reference>
<organism evidence="1 2">
    <name type="scientific">Fimbriiglobus ruber</name>
    <dbReference type="NCBI Taxonomy" id="1908690"/>
    <lineage>
        <taxon>Bacteria</taxon>
        <taxon>Pseudomonadati</taxon>
        <taxon>Planctomycetota</taxon>
        <taxon>Planctomycetia</taxon>
        <taxon>Gemmatales</taxon>
        <taxon>Gemmataceae</taxon>
        <taxon>Fimbriiglobus</taxon>
    </lineage>
</organism>
<name>A0A225DFS9_9BACT</name>